<dbReference type="AlphaFoldDB" id="A0A380JAF4"/>
<reference evidence="2 3" key="1">
    <citation type="submission" date="2018-06" db="EMBL/GenBank/DDBJ databases">
        <authorList>
            <consortium name="Pathogen Informatics"/>
            <person name="Doyle S."/>
        </authorList>
    </citation>
    <scope>NUCLEOTIDE SEQUENCE [LARGE SCALE GENOMIC DNA]</scope>
    <source>
        <strain evidence="3">NCTC 11391</strain>
    </source>
</reference>
<dbReference type="EMBL" id="UHFA01000002">
    <property type="protein sequence ID" value="SUN35065.1"/>
    <property type="molecule type" value="Genomic_DNA"/>
</dbReference>
<evidence type="ECO:0000313" key="3">
    <source>
        <dbReference type="Proteomes" id="UP000254082"/>
    </source>
</evidence>
<keyword evidence="1" id="KW-1133">Transmembrane helix</keyword>
<dbReference type="RefSeq" id="WP_164785575.1">
    <property type="nucleotide sequence ID" value="NZ_UHFA01000002.1"/>
</dbReference>
<organism evidence="2 3">
    <name type="scientific">Streptococcus downei MFe28</name>
    <dbReference type="NCBI Taxonomy" id="764290"/>
    <lineage>
        <taxon>Bacteria</taxon>
        <taxon>Bacillati</taxon>
        <taxon>Bacillota</taxon>
        <taxon>Bacilli</taxon>
        <taxon>Lactobacillales</taxon>
        <taxon>Streptococcaceae</taxon>
        <taxon>Streptococcus</taxon>
    </lineage>
</organism>
<evidence type="ECO:0000256" key="1">
    <source>
        <dbReference type="SAM" id="Phobius"/>
    </source>
</evidence>
<keyword evidence="3" id="KW-1185">Reference proteome</keyword>
<protein>
    <submittedName>
        <fullName evidence="2">Uncharacterized protein</fullName>
    </submittedName>
</protein>
<name>A0A380JAF4_STRDO</name>
<accession>A0A380JAF4</accession>
<feature type="transmembrane region" description="Helical" evidence="1">
    <location>
        <begin position="36"/>
        <end position="55"/>
    </location>
</feature>
<sequence>MNTIAFEEFETMNAEALTAVSGGFFPFPPTPPYPVYPIWAGSGAMIGSVVGALGAELY</sequence>
<evidence type="ECO:0000313" key="2">
    <source>
        <dbReference type="EMBL" id="SUN35065.1"/>
    </source>
</evidence>
<proteinExistence type="predicted"/>
<keyword evidence="1" id="KW-0812">Transmembrane</keyword>
<keyword evidence="1" id="KW-0472">Membrane</keyword>
<gene>
    <name evidence="2" type="ORF">NCTC11391_00036</name>
</gene>
<dbReference type="Proteomes" id="UP000254082">
    <property type="component" value="Unassembled WGS sequence"/>
</dbReference>